<accession>A0A0J1GXP8</accession>
<evidence type="ECO:0000256" key="1">
    <source>
        <dbReference type="ARBA" id="ARBA00004571"/>
    </source>
</evidence>
<feature type="domain" description="Porin" evidence="5">
    <location>
        <begin position="7"/>
        <end position="320"/>
    </location>
</feature>
<dbReference type="AlphaFoldDB" id="A0A0J1GXP8"/>
<keyword evidence="3" id="KW-0472">Membrane</keyword>
<organism evidence="6 7">
    <name type="scientific">Photobacterium aquae</name>
    <dbReference type="NCBI Taxonomy" id="1195763"/>
    <lineage>
        <taxon>Bacteria</taxon>
        <taxon>Pseudomonadati</taxon>
        <taxon>Pseudomonadota</taxon>
        <taxon>Gammaproteobacteria</taxon>
        <taxon>Vibrionales</taxon>
        <taxon>Vibrionaceae</taxon>
        <taxon>Photobacterium</taxon>
    </lineage>
</organism>
<dbReference type="SUPFAM" id="SSF56935">
    <property type="entry name" value="Porins"/>
    <property type="match status" value="1"/>
</dbReference>
<evidence type="ECO:0000256" key="2">
    <source>
        <dbReference type="ARBA" id="ARBA00022729"/>
    </source>
</evidence>
<dbReference type="GO" id="GO:0009279">
    <property type="term" value="C:cell outer membrane"/>
    <property type="evidence" value="ECO:0007669"/>
    <property type="project" value="UniProtKB-SubCell"/>
</dbReference>
<dbReference type="PANTHER" id="PTHR34501:SF2">
    <property type="entry name" value="OUTER MEMBRANE PORIN F-RELATED"/>
    <property type="match status" value="1"/>
</dbReference>
<dbReference type="EMBL" id="LDOT01000022">
    <property type="protein sequence ID" value="KLV04436.1"/>
    <property type="molecule type" value="Genomic_DNA"/>
</dbReference>
<name>A0A0J1GXP8_9GAMM</name>
<dbReference type="InterPro" id="IPR050298">
    <property type="entry name" value="Gram-neg_bact_OMP"/>
</dbReference>
<reference evidence="6 7" key="1">
    <citation type="submission" date="2015-05" db="EMBL/GenBank/DDBJ databases">
        <title>Photobacterium galathea sp. nov.</title>
        <authorList>
            <person name="Machado H."/>
            <person name="Gram L."/>
        </authorList>
    </citation>
    <scope>NUCLEOTIDE SEQUENCE [LARGE SCALE GENOMIC DNA]</scope>
    <source>
        <strain evidence="6 7">CGMCC 1.12159</strain>
    </source>
</reference>
<dbReference type="PATRIC" id="fig|1195763.3.peg.3181"/>
<evidence type="ECO:0000259" key="5">
    <source>
        <dbReference type="Pfam" id="PF13609"/>
    </source>
</evidence>
<dbReference type="Pfam" id="PF13609">
    <property type="entry name" value="Porin_4"/>
    <property type="match status" value="1"/>
</dbReference>
<comment type="caution">
    <text evidence="6">The sequence shown here is derived from an EMBL/GenBank/DDBJ whole genome shotgun (WGS) entry which is preliminary data.</text>
</comment>
<dbReference type="CDD" id="cd00342">
    <property type="entry name" value="gram_neg_porins"/>
    <property type="match status" value="1"/>
</dbReference>
<proteinExistence type="predicted"/>
<protein>
    <submittedName>
        <fullName evidence="6">Membrane protein</fullName>
    </submittedName>
</protein>
<evidence type="ECO:0000313" key="6">
    <source>
        <dbReference type="EMBL" id="KLV04436.1"/>
    </source>
</evidence>
<evidence type="ECO:0000256" key="3">
    <source>
        <dbReference type="ARBA" id="ARBA00023136"/>
    </source>
</evidence>
<dbReference type="PANTHER" id="PTHR34501">
    <property type="entry name" value="PROTEIN YDDL-RELATED"/>
    <property type="match status" value="1"/>
</dbReference>
<keyword evidence="2 4" id="KW-0732">Signal</keyword>
<dbReference type="OrthoDB" id="6212428at2"/>
<feature type="chain" id="PRO_5005252017" evidence="4">
    <location>
        <begin position="22"/>
        <end position="344"/>
    </location>
</feature>
<dbReference type="InterPro" id="IPR023614">
    <property type="entry name" value="Porin_dom_sf"/>
</dbReference>
<dbReference type="GO" id="GO:0015288">
    <property type="term" value="F:porin activity"/>
    <property type="evidence" value="ECO:0007669"/>
    <property type="project" value="InterPro"/>
</dbReference>
<dbReference type="Proteomes" id="UP000036097">
    <property type="component" value="Unassembled WGS sequence"/>
</dbReference>
<evidence type="ECO:0000256" key="4">
    <source>
        <dbReference type="SAM" id="SignalP"/>
    </source>
</evidence>
<comment type="subcellular location">
    <subcellularLocation>
        <location evidence="1">Cell outer membrane</location>
        <topology evidence="1">Multi-pass membrane protein</topology>
    </subcellularLocation>
</comment>
<dbReference type="InterPro" id="IPR033900">
    <property type="entry name" value="Gram_neg_porin_domain"/>
</dbReference>
<gene>
    <name evidence="6" type="ORF">ABT56_14965</name>
</gene>
<keyword evidence="7" id="KW-1185">Reference proteome</keyword>
<sequence length="344" mass="37051">MNKKLIALAVAAASISSLANAAEVYSDETSSLAVGGRFEARGVVADNDEGSTKVTDKTRVRINVAGKTDITDSLYGIGFWEGEYTNEGTSNSDGNLDNRYMFAGMGGTYGQVVYGKADGSLGMLTDFTDIMAYHGNEAGNKIAAGDRTGNNLAYTGSFDLGGNNLTFKANYVFEGNSDTTTSTGLGGIVTESTTDYDDGYSVGTIYTMDMGLSFGAGYGEQKIVGDEDAQKQAFGAISYTYGDFYVAGLYQDARHTVANSDKQRGYELAAAYTWDKTVFTSTYNYREDRSNNVDLNDAIAIDATHYFNSNFRTYASYKFNMLDSDKVGKAAASDEFVLGARYDF</sequence>
<evidence type="ECO:0000313" key="7">
    <source>
        <dbReference type="Proteomes" id="UP000036097"/>
    </source>
</evidence>
<dbReference type="RefSeq" id="WP_047879695.1">
    <property type="nucleotide sequence ID" value="NZ_LDOT01000022.1"/>
</dbReference>
<feature type="signal peptide" evidence="4">
    <location>
        <begin position="1"/>
        <end position="21"/>
    </location>
</feature>
<dbReference type="Gene3D" id="2.40.160.10">
    <property type="entry name" value="Porin"/>
    <property type="match status" value="1"/>
</dbReference>
<dbReference type="STRING" id="1195763.ABT56_14965"/>